<evidence type="ECO:0000256" key="1">
    <source>
        <dbReference type="ARBA" id="ARBA00022737"/>
    </source>
</evidence>
<dbReference type="PROSITE" id="PS50088">
    <property type="entry name" value="ANK_REPEAT"/>
    <property type="match status" value="1"/>
</dbReference>
<dbReference type="InterPro" id="IPR050776">
    <property type="entry name" value="Ank_Repeat/CDKN_Inhibitor"/>
</dbReference>
<evidence type="ECO:0000256" key="2">
    <source>
        <dbReference type="ARBA" id="ARBA00023043"/>
    </source>
</evidence>
<keyword evidence="4" id="KW-1185">Reference proteome</keyword>
<dbReference type="SMART" id="SM00355">
    <property type="entry name" value="ZnF_C2H2"/>
    <property type="match status" value="2"/>
</dbReference>
<dbReference type="SMART" id="SM00248">
    <property type="entry name" value="ANK"/>
    <property type="match status" value="2"/>
</dbReference>
<dbReference type="Proteomes" id="UP001152795">
    <property type="component" value="Unassembled WGS sequence"/>
</dbReference>
<evidence type="ECO:0000313" key="3">
    <source>
        <dbReference type="EMBL" id="CAB4022084.1"/>
    </source>
</evidence>
<keyword evidence="3" id="KW-0808">Transferase</keyword>
<dbReference type="PANTHER" id="PTHR24201">
    <property type="entry name" value="ANK_REP_REGION DOMAIN-CONTAINING PROTEIN"/>
    <property type="match status" value="1"/>
</dbReference>
<dbReference type="Pfam" id="PF12796">
    <property type="entry name" value="Ank_2"/>
    <property type="match status" value="1"/>
</dbReference>
<dbReference type="PANTHER" id="PTHR24201:SF15">
    <property type="entry name" value="ANKYRIN REPEAT DOMAIN-CONTAINING PROTEIN 66"/>
    <property type="match status" value="1"/>
</dbReference>
<dbReference type="InterPro" id="IPR013087">
    <property type="entry name" value="Znf_C2H2_type"/>
</dbReference>
<dbReference type="SUPFAM" id="SSF48403">
    <property type="entry name" value="Ankyrin repeat"/>
    <property type="match status" value="1"/>
</dbReference>
<dbReference type="GO" id="GO:0016301">
    <property type="term" value="F:kinase activity"/>
    <property type="evidence" value="ECO:0007669"/>
    <property type="project" value="UniProtKB-KW"/>
</dbReference>
<reference evidence="3" key="1">
    <citation type="submission" date="2020-04" db="EMBL/GenBank/DDBJ databases">
        <authorList>
            <person name="Alioto T."/>
            <person name="Alioto T."/>
            <person name="Gomez Garrido J."/>
        </authorList>
    </citation>
    <scope>NUCLEOTIDE SEQUENCE</scope>
    <source>
        <strain evidence="3">A484AB</strain>
    </source>
</reference>
<dbReference type="InterPro" id="IPR002110">
    <property type="entry name" value="Ankyrin_rpt"/>
</dbReference>
<keyword evidence="2" id="KW-0040">ANK repeat</keyword>
<proteinExistence type="predicted"/>
<keyword evidence="3" id="KW-0418">Kinase</keyword>
<accession>A0A6S7IRZ5</accession>
<dbReference type="EMBL" id="CACRXK020011793">
    <property type="protein sequence ID" value="CAB4022084.1"/>
    <property type="molecule type" value="Genomic_DNA"/>
</dbReference>
<keyword evidence="1" id="KW-0677">Repeat</keyword>
<protein>
    <submittedName>
        <fullName evidence="3">Leucine-rich repeat serine threonine- kinase 2</fullName>
    </submittedName>
</protein>
<dbReference type="OrthoDB" id="194358at2759"/>
<dbReference type="Gene3D" id="1.25.40.20">
    <property type="entry name" value="Ankyrin repeat-containing domain"/>
    <property type="match status" value="1"/>
</dbReference>
<dbReference type="InterPro" id="IPR036770">
    <property type="entry name" value="Ankyrin_rpt-contain_sf"/>
</dbReference>
<feature type="non-terminal residue" evidence="3">
    <location>
        <position position="225"/>
    </location>
</feature>
<name>A0A6S7IRZ5_PARCT</name>
<organism evidence="3 4">
    <name type="scientific">Paramuricea clavata</name>
    <name type="common">Red gorgonian</name>
    <name type="synonym">Violescent sea-whip</name>
    <dbReference type="NCBI Taxonomy" id="317549"/>
    <lineage>
        <taxon>Eukaryota</taxon>
        <taxon>Metazoa</taxon>
        <taxon>Cnidaria</taxon>
        <taxon>Anthozoa</taxon>
        <taxon>Octocorallia</taxon>
        <taxon>Malacalcyonacea</taxon>
        <taxon>Plexauridae</taxon>
        <taxon>Paramuricea</taxon>
    </lineage>
</organism>
<dbReference type="PROSITE" id="PS50297">
    <property type="entry name" value="ANK_REP_REGION"/>
    <property type="match status" value="1"/>
</dbReference>
<evidence type="ECO:0000313" key="4">
    <source>
        <dbReference type="Proteomes" id="UP001152795"/>
    </source>
</evidence>
<sequence length="225" mass="25714">MPFVSKNRPCARCCDVYKCPHCPEREFETAAALITHLKKNFKHKCQTNYTTFMCLKCNVDFQSRRGFIHHLQQKRIHKYDLHQAACCGRFQDVTRLIQNESADETGASHIVKNGELLYQRGMTPMHCAAFRGYTRCLRIMLSWEDGNPNTADEIGQTPVHLAAKCGKATSLRLLLRKGGILDLEDDEGMTPIKLATDSCIDTIIQHQIATMIGKQISKYFMRKME</sequence>
<gene>
    <name evidence="3" type="ORF">PACLA_8A074883</name>
</gene>
<dbReference type="AlphaFoldDB" id="A0A6S7IRZ5"/>
<comment type="caution">
    <text evidence="3">The sequence shown here is derived from an EMBL/GenBank/DDBJ whole genome shotgun (WGS) entry which is preliminary data.</text>
</comment>